<dbReference type="Gene3D" id="3.40.50.2000">
    <property type="entry name" value="Glycogen Phosphorylase B"/>
    <property type="match status" value="2"/>
</dbReference>
<protein>
    <submittedName>
        <fullName evidence="3">Glycosyltransferase involved in cell wall bisynthesis</fullName>
    </submittedName>
</protein>
<evidence type="ECO:0000313" key="4">
    <source>
        <dbReference type="Proteomes" id="UP000186221"/>
    </source>
</evidence>
<keyword evidence="1 3" id="KW-0808">Transferase</keyword>
<evidence type="ECO:0000259" key="2">
    <source>
        <dbReference type="Pfam" id="PF00534"/>
    </source>
</evidence>
<dbReference type="STRING" id="453582.SAMN05421580_105210"/>
<name>A0A1N7M9N5_9RHOB</name>
<proteinExistence type="predicted"/>
<dbReference type="GO" id="GO:0016757">
    <property type="term" value="F:glycosyltransferase activity"/>
    <property type="evidence" value="ECO:0007669"/>
    <property type="project" value="InterPro"/>
</dbReference>
<dbReference type="OrthoDB" id="9790710at2"/>
<dbReference type="SUPFAM" id="SSF53756">
    <property type="entry name" value="UDP-Glycosyltransferase/glycogen phosphorylase"/>
    <property type="match status" value="1"/>
</dbReference>
<organism evidence="3 4">
    <name type="scientific">Rhodobacter aestuarii</name>
    <dbReference type="NCBI Taxonomy" id="453582"/>
    <lineage>
        <taxon>Bacteria</taxon>
        <taxon>Pseudomonadati</taxon>
        <taxon>Pseudomonadota</taxon>
        <taxon>Alphaproteobacteria</taxon>
        <taxon>Rhodobacterales</taxon>
        <taxon>Rhodobacter group</taxon>
        <taxon>Rhodobacter</taxon>
    </lineage>
</organism>
<dbReference type="PANTHER" id="PTHR46401">
    <property type="entry name" value="GLYCOSYLTRANSFERASE WBBK-RELATED"/>
    <property type="match status" value="1"/>
</dbReference>
<accession>A0A1N7M9N5</accession>
<sequence length="363" mass="38577">MKKDIVVNARFLTRSLSGVDRVAIALLTALADRDDIGRLRLVHPRAEKLHLDWLHDLPNPALRDRIELVPFGRLKGHAWEQLELPFAVGADLLLSLCSTGPIVCRNQAVMIHDAQVWDAPQSYSPAFRLAYKVLLPVLARRARFLLTVSAQSRRRLEAVGVAPAGKAQVVPNGADHILGIAPDPAALDRFGLSRGGYFLAIGSLAPHKNLKMLLEAAAARGPGAPELIVAGGLNAKIFADAGLEAGPGTRLIGRVSDAELRALYEGAMALVFPSLTEGFGLPPVEAMLCGCPVVATTGGAVPEVCGDAVLSVDPQDRGGWTAAMERIAVDPDLREDMATKGRARAARFTWAASAATLATLLRA</sequence>
<dbReference type="EMBL" id="FTOG01000005">
    <property type="protein sequence ID" value="SIS82804.1"/>
    <property type="molecule type" value="Genomic_DNA"/>
</dbReference>
<dbReference type="CDD" id="cd03809">
    <property type="entry name" value="GT4_MtfB-like"/>
    <property type="match status" value="1"/>
</dbReference>
<dbReference type="InterPro" id="IPR001296">
    <property type="entry name" value="Glyco_trans_1"/>
</dbReference>
<evidence type="ECO:0000256" key="1">
    <source>
        <dbReference type="ARBA" id="ARBA00022679"/>
    </source>
</evidence>
<keyword evidence="4" id="KW-1185">Reference proteome</keyword>
<reference evidence="4" key="1">
    <citation type="submission" date="2017-01" db="EMBL/GenBank/DDBJ databases">
        <authorList>
            <person name="Varghese N."/>
            <person name="Submissions S."/>
        </authorList>
    </citation>
    <scope>NUCLEOTIDE SEQUENCE [LARGE SCALE GENOMIC DNA]</scope>
    <source>
        <strain evidence="4">DSM 19945</strain>
    </source>
</reference>
<dbReference type="PANTHER" id="PTHR46401:SF2">
    <property type="entry name" value="GLYCOSYLTRANSFERASE WBBK-RELATED"/>
    <property type="match status" value="1"/>
</dbReference>
<evidence type="ECO:0000313" key="3">
    <source>
        <dbReference type="EMBL" id="SIS82804.1"/>
    </source>
</evidence>
<gene>
    <name evidence="3" type="ORF">SAMN05421580_105210</name>
</gene>
<dbReference type="GO" id="GO:0009103">
    <property type="term" value="P:lipopolysaccharide biosynthetic process"/>
    <property type="evidence" value="ECO:0007669"/>
    <property type="project" value="TreeGrafter"/>
</dbReference>
<dbReference type="AlphaFoldDB" id="A0A1N7M9N5"/>
<dbReference type="Pfam" id="PF00534">
    <property type="entry name" value="Glycos_transf_1"/>
    <property type="match status" value="1"/>
</dbReference>
<feature type="domain" description="Glycosyl transferase family 1" evidence="2">
    <location>
        <begin position="197"/>
        <end position="343"/>
    </location>
</feature>
<dbReference type="RefSeq" id="WP_083952068.1">
    <property type="nucleotide sequence ID" value="NZ_FTOG01000005.1"/>
</dbReference>
<dbReference type="Proteomes" id="UP000186221">
    <property type="component" value="Unassembled WGS sequence"/>
</dbReference>